<dbReference type="eggNOG" id="COG2086">
    <property type="taxonomic scope" value="Bacteria"/>
</dbReference>
<evidence type="ECO:0000256" key="8">
    <source>
        <dbReference type="ARBA" id="ARBA00049933"/>
    </source>
</evidence>
<keyword evidence="11" id="KW-1185">Reference proteome</keyword>
<comment type="similarity">
    <text evidence="1">Belongs to the ETF beta-subunit/FixA family.</text>
</comment>
<dbReference type="FunFam" id="3.40.50.620:FF:000011">
    <property type="entry name" value="Electron transfer flavoprotein subunit beta"/>
    <property type="match status" value="1"/>
</dbReference>
<comment type="cofactor">
    <cofactor evidence="8">
        <name>AMP</name>
        <dbReference type="ChEBI" id="CHEBI:456215"/>
    </cofactor>
</comment>
<dbReference type="RefSeq" id="WP_014159334.1">
    <property type="nucleotide sequence ID" value="NC_016147.2"/>
</dbReference>
<dbReference type="AlphaFoldDB" id="G7UVN9"/>
<organism evidence="10 11">
    <name type="scientific">Pseudoxanthomonas spadix (strain BD-a59)</name>
    <dbReference type="NCBI Taxonomy" id="1045855"/>
    <lineage>
        <taxon>Bacteria</taxon>
        <taxon>Pseudomonadati</taxon>
        <taxon>Pseudomonadota</taxon>
        <taxon>Gammaproteobacteria</taxon>
        <taxon>Lysobacterales</taxon>
        <taxon>Lysobacteraceae</taxon>
        <taxon>Pseudoxanthomonas</taxon>
    </lineage>
</organism>
<evidence type="ECO:0000313" key="11">
    <source>
        <dbReference type="Proteomes" id="UP000005870"/>
    </source>
</evidence>
<proteinExistence type="inferred from homology"/>
<dbReference type="Proteomes" id="UP000005870">
    <property type="component" value="Chromosome"/>
</dbReference>
<dbReference type="InterPro" id="IPR012255">
    <property type="entry name" value="ETF_b"/>
</dbReference>
<name>G7UVN9_PSEUP</name>
<keyword evidence="5" id="KW-0249">Electron transport</keyword>
<dbReference type="Pfam" id="PF01012">
    <property type="entry name" value="ETF"/>
    <property type="match status" value="1"/>
</dbReference>
<evidence type="ECO:0000256" key="7">
    <source>
        <dbReference type="ARBA" id="ARBA00042002"/>
    </source>
</evidence>
<reference evidence="10 11" key="1">
    <citation type="journal article" date="2012" name="J. Bacteriol.">
        <title>Complete Genome Sequence of the BTEX-Degrading Bacterium Pseudoxanthomonas spadix BD-a59.</title>
        <authorList>
            <person name="Lee S.H."/>
            <person name="Jin H.M."/>
            <person name="Lee H.J."/>
            <person name="Kim J.M."/>
            <person name="Jeon C.O."/>
        </authorList>
    </citation>
    <scope>NUCLEOTIDE SEQUENCE [LARGE SCALE GENOMIC DNA]</scope>
    <source>
        <strain evidence="10 11">BD-a59</strain>
    </source>
</reference>
<evidence type="ECO:0000259" key="9">
    <source>
        <dbReference type="SMART" id="SM00893"/>
    </source>
</evidence>
<evidence type="ECO:0000313" key="10">
    <source>
        <dbReference type="EMBL" id="AER55156.1"/>
    </source>
</evidence>
<feature type="domain" description="Electron transfer flavoprotein alpha/beta-subunit N-terminal" evidence="9">
    <location>
        <begin position="23"/>
        <end position="211"/>
    </location>
</feature>
<dbReference type="CDD" id="cd01714">
    <property type="entry name" value="ETF_beta"/>
    <property type="match status" value="1"/>
</dbReference>
<evidence type="ECO:0000256" key="1">
    <source>
        <dbReference type="ARBA" id="ARBA00007557"/>
    </source>
</evidence>
<dbReference type="PANTHER" id="PTHR21294:SF8">
    <property type="entry name" value="ELECTRON TRANSFER FLAVOPROTEIN SUBUNIT BETA"/>
    <property type="match status" value="1"/>
</dbReference>
<dbReference type="Gene3D" id="3.40.50.620">
    <property type="entry name" value="HUPs"/>
    <property type="match status" value="1"/>
</dbReference>
<dbReference type="KEGG" id="psd:DSC_02515"/>
<dbReference type="EMBL" id="CP003093">
    <property type="protein sequence ID" value="AER55156.1"/>
    <property type="molecule type" value="Genomic_DNA"/>
</dbReference>
<dbReference type="SUPFAM" id="SSF52402">
    <property type="entry name" value="Adenine nucleotide alpha hydrolases-like"/>
    <property type="match status" value="1"/>
</dbReference>
<comment type="function">
    <text evidence="6">The electron transfer flavoprotein serves as a specific electron acceptor for other dehydrogenases. It transfers the electrons to the main respiratory chain via ETF-ubiquinone oxidoreductase (ETF dehydrogenase).</text>
</comment>
<keyword evidence="4" id="KW-0813">Transport</keyword>
<evidence type="ECO:0000256" key="4">
    <source>
        <dbReference type="ARBA" id="ARBA00022448"/>
    </source>
</evidence>
<sequence length="248" mass="26469">MKILVAYKRVVDYNVRIQVKPDGSGVVTEGVKLSPNPFDEIALEEALRLRDKGIATEVIVATIAPADAAAHLRNGLAMGANRAVHVVADGPVSPLTAARTLLKLVEKEQPDLVILGKQAIDDDASQTGQMLATLWGRPQATFASKVEIAEGKAAVTREVDAGLETLEVDLPAVVTTDLRLNEPRFIKLPDIMKAKSKPMETIAFAELGVESGPELKTTHYAAPPKRSRGVMVKDAAELVAALKAKGLL</sequence>
<dbReference type="GO" id="GO:0009055">
    <property type="term" value="F:electron transfer activity"/>
    <property type="evidence" value="ECO:0007669"/>
    <property type="project" value="InterPro"/>
</dbReference>
<evidence type="ECO:0000256" key="2">
    <source>
        <dbReference type="ARBA" id="ARBA00011355"/>
    </source>
</evidence>
<dbReference type="InterPro" id="IPR014730">
    <property type="entry name" value="ETF_a/b_N"/>
</dbReference>
<dbReference type="SMART" id="SM00893">
    <property type="entry name" value="ETF"/>
    <property type="match status" value="1"/>
</dbReference>
<dbReference type="InterPro" id="IPR033948">
    <property type="entry name" value="ETF_beta_N"/>
</dbReference>
<comment type="subunit">
    <text evidence="2">Heterodimer of an alpha and a beta subunit.</text>
</comment>
<dbReference type="GO" id="GO:0046395">
    <property type="term" value="P:carboxylic acid catabolic process"/>
    <property type="evidence" value="ECO:0007669"/>
    <property type="project" value="UniProtKB-ARBA"/>
</dbReference>
<evidence type="ECO:0000256" key="6">
    <source>
        <dbReference type="ARBA" id="ARBA00025649"/>
    </source>
</evidence>
<dbReference type="OrthoDB" id="9781325at2"/>
<gene>
    <name evidence="10" type="ordered locus">DSC_02515</name>
</gene>
<dbReference type="PIRSF" id="PIRSF000090">
    <property type="entry name" value="Beta-ETF"/>
    <property type="match status" value="1"/>
</dbReference>
<evidence type="ECO:0000256" key="5">
    <source>
        <dbReference type="ARBA" id="ARBA00022982"/>
    </source>
</evidence>
<dbReference type="PANTHER" id="PTHR21294">
    <property type="entry name" value="ELECTRON TRANSFER FLAVOPROTEIN BETA-SUBUNIT"/>
    <property type="match status" value="1"/>
</dbReference>
<dbReference type="HOGENOM" id="CLU_060196_0_0_6"/>
<dbReference type="STRING" id="1045855.DSC_02515"/>
<accession>G7UVN9</accession>
<protein>
    <recommendedName>
        <fullName evidence="3">Electron transfer flavoprotein subunit beta</fullName>
    </recommendedName>
    <alternativeName>
        <fullName evidence="7">Electron transfer flavoprotein small subunit</fullName>
    </alternativeName>
</protein>
<dbReference type="InterPro" id="IPR014729">
    <property type="entry name" value="Rossmann-like_a/b/a_fold"/>
</dbReference>
<evidence type="ECO:0000256" key="3">
    <source>
        <dbReference type="ARBA" id="ARBA00016797"/>
    </source>
</evidence>